<dbReference type="InterPro" id="IPR001375">
    <property type="entry name" value="Peptidase_S9_cat"/>
</dbReference>
<evidence type="ECO:0000313" key="2">
    <source>
        <dbReference type="EMBL" id="STV25706.1"/>
    </source>
</evidence>
<feature type="domain" description="Peptidase S9 prolyl oligopeptidase catalytic" evidence="1">
    <location>
        <begin position="32"/>
        <end position="101"/>
    </location>
</feature>
<dbReference type="GO" id="GO:0008236">
    <property type="term" value="F:serine-type peptidase activity"/>
    <property type="evidence" value="ECO:0007669"/>
    <property type="project" value="InterPro"/>
</dbReference>
<name>A0A378AZ34_KLEPO</name>
<protein>
    <submittedName>
        <fullName evidence="2">Esterase</fullName>
    </submittedName>
</protein>
<dbReference type="SUPFAM" id="SSF53474">
    <property type="entry name" value="alpha/beta-Hydrolases"/>
    <property type="match status" value="1"/>
</dbReference>
<organism evidence="2 3">
    <name type="scientific">Klebsiella pneumoniae subsp. ozaenae</name>
    <dbReference type="NCBI Taxonomy" id="574"/>
    <lineage>
        <taxon>Bacteria</taxon>
        <taxon>Pseudomonadati</taxon>
        <taxon>Pseudomonadota</taxon>
        <taxon>Gammaproteobacteria</taxon>
        <taxon>Enterobacterales</taxon>
        <taxon>Enterobacteriaceae</taxon>
        <taxon>Klebsiella/Raoultella group</taxon>
        <taxon>Klebsiella</taxon>
        <taxon>Klebsiella pneumoniae complex</taxon>
    </lineage>
</organism>
<dbReference type="Pfam" id="PF00326">
    <property type="entry name" value="Peptidase_S9"/>
    <property type="match status" value="1"/>
</dbReference>
<dbReference type="GO" id="GO:0006508">
    <property type="term" value="P:proteolysis"/>
    <property type="evidence" value="ECO:0007669"/>
    <property type="project" value="InterPro"/>
</dbReference>
<reference evidence="2 3" key="1">
    <citation type="submission" date="2018-06" db="EMBL/GenBank/DDBJ databases">
        <authorList>
            <consortium name="Pathogen Informatics"/>
            <person name="Doyle S."/>
        </authorList>
    </citation>
    <scope>NUCLEOTIDE SEQUENCE [LARGE SCALE GENOMIC DNA]</scope>
    <source>
        <strain evidence="2 3">NCTC5050</strain>
    </source>
</reference>
<proteinExistence type="predicted"/>
<sequence length="101" mass="11476">MGSGYFRSLSQTLFPSPDFDVDSLNEWDVSHQLASLARRPLLLWHGDADDVVPPEETFRLEQALRQGDLAARLTCVWQKGVRHRITPEALATTVAFFQQHL</sequence>
<dbReference type="InterPro" id="IPR029058">
    <property type="entry name" value="AB_hydrolase_fold"/>
</dbReference>
<dbReference type="EMBL" id="UGLZ01000005">
    <property type="protein sequence ID" value="STV25706.1"/>
    <property type="molecule type" value="Genomic_DNA"/>
</dbReference>
<keyword evidence="3" id="KW-1185">Reference proteome</keyword>
<evidence type="ECO:0000259" key="1">
    <source>
        <dbReference type="Pfam" id="PF00326"/>
    </source>
</evidence>
<dbReference type="AlphaFoldDB" id="A0A378AZ34"/>
<dbReference type="Gene3D" id="3.40.50.1820">
    <property type="entry name" value="alpha/beta hydrolase"/>
    <property type="match status" value="1"/>
</dbReference>
<accession>A0A378AZ34</accession>
<evidence type="ECO:0000313" key="3">
    <source>
        <dbReference type="Proteomes" id="UP000255382"/>
    </source>
</evidence>
<dbReference type="Proteomes" id="UP000255382">
    <property type="component" value="Unassembled WGS sequence"/>
</dbReference>
<gene>
    <name evidence="2" type="ORF">NCTC5050_03729</name>
</gene>